<dbReference type="PATRIC" id="fig|429727.3.peg.2440"/>
<dbReference type="PROSITE" id="PS51186">
    <property type="entry name" value="GNAT"/>
    <property type="match status" value="1"/>
</dbReference>
<dbReference type="CDD" id="cd04301">
    <property type="entry name" value="NAT_SF"/>
    <property type="match status" value="1"/>
</dbReference>
<dbReference type="Pfam" id="PF00583">
    <property type="entry name" value="Acetyltransf_1"/>
    <property type="match status" value="1"/>
</dbReference>
<dbReference type="EMBL" id="JZEY01000061">
    <property type="protein sequence ID" value="KKB08239.1"/>
    <property type="molecule type" value="Genomic_DNA"/>
</dbReference>
<keyword evidence="2" id="KW-0012">Acyltransferase</keyword>
<dbReference type="Proteomes" id="UP000033649">
    <property type="component" value="Unassembled WGS sequence"/>
</dbReference>
<evidence type="ECO:0000313" key="5">
    <source>
        <dbReference type="Proteomes" id="UP000033649"/>
    </source>
</evidence>
<dbReference type="GO" id="GO:0016747">
    <property type="term" value="F:acyltransferase activity, transferring groups other than amino-acyl groups"/>
    <property type="evidence" value="ECO:0007669"/>
    <property type="project" value="InterPro"/>
</dbReference>
<dbReference type="Gene3D" id="3.40.630.30">
    <property type="match status" value="1"/>
</dbReference>
<sequence>MSTITILSVPAFSTLCNAAFALRREVFVWEQKVPQEEEHDAYDLSATHFVALADGEVVGTLRLITLDEHVKIGRVAVRMAYRGRGIARSMIDTAMDHARKAGRDRFYLTAQSDKLGFYESLGFVAFGPEIIDGGMPHRAMRDYDKHSAVLVD</sequence>
<keyword evidence="5" id="KW-1185">Reference proteome</keyword>
<evidence type="ECO:0000259" key="3">
    <source>
        <dbReference type="PROSITE" id="PS51186"/>
    </source>
</evidence>
<dbReference type="InterPro" id="IPR016181">
    <property type="entry name" value="Acyl_CoA_acyltransferase"/>
</dbReference>
<accession>A0A0F5FH68</accession>
<proteinExistence type="predicted"/>
<dbReference type="SUPFAM" id="SSF55729">
    <property type="entry name" value="Acyl-CoA N-acyltransferases (Nat)"/>
    <property type="match status" value="1"/>
</dbReference>
<reference evidence="4 5" key="1">
    <citation type="submission" date="2015-03" db="EMBL/GenBank/DDBJ databases">
        <authorList>
            <person name="Hassan Y."/>
            <person name="Lepp D."/>
            <person name="Li X.-Z."/>
            <person name="Zhou T."/>
        </authorList>
    </citation>
    <scope>NUCLEOTIDE SEQUENCE [LARGE SCALE GENOMIC DNA]</scope>
    <source>
        <strain evidence="4 5">IPL18</strain>
    </source>
</reference>
<protein>
    <submittedName>
        <fullName evidence="4">Acetyltransferase</fullName>
    </submittedName>
</protein>
<dbReference type="InterPro" id="IPR000182">
    <property type="entry name" value="GNAT_dom"/>
</dbReference>
<dbReference type="AlphaFoldDB" id="A0A0F5FH68"/>
<evidence type="ECO:0000256" key="1">
    <source>
        <dbReference type="ARBA" id="ARBA00022679"/>
    </source>
</evidence>
<dbReference type="InterPro" id="IPR050832">
    <property type="entry name" value="Bact_Acetyltransf"/>
</dbReference>
<name>A0A0F5FH68_9HYPH</name>
<evidence type="ECO:0000256" key="2">
    <source>
        <dbReference type="ARBA" id="ARBA00023315"/>
    </source>
</evidence>
<organism evidence="4 5">
    <name type="scientific">Devosia chinhatensis</name>
    <dbReference type="NCBI Taxonomy" id="429727"/>
    <lineage>
        <taxon>Bacteria</taxon>
        <taxon>Pseudomonadati</taxon>
        <taxon>Pseudomonadota</taxon>
        <taxon>Alphaproteobacteria</taxon>
        <taxon>Hyphomicrobiales</taxon>
        <taxon>Devosiaceae</taxon>
        <taxon>Devosia</taxon>
    </lineage>
</organism>
<gene>
    <name evidence="4" type="ORF">VE26_11855</name>
</gene>
<feature type="domain" description="N-acetyltransferase" evidence="3">
    <location>
        <begin position="4"/>
        <end position="152"/>
    </location>
</feature>
<dbReference type="OrthoDB" id="9796171at2"/>
<keyword evidence="1 4" id="KW-0808">Transferase</keyword>
<evidence type="ECO:0000313" key="4">
    <source>
        <dbReference type="EMBL" id="KKB08239.1"/>
    </source>
</evidence>
<comment type="caution">
    <text evidence="4">The sequence shown here is derived from an EMBL/GenBank/DDBJ whole genome shotgun (WGS) entry which is preliminary data.</text>
</comment>
<dbReference type="STRING" id="429727.VE26_11855"/>
<dbReference type="PANTHER" id="PTHR43877">
    <property type="entry name" value="AMINOALKYLPHOSPHONATE N-ACETYLTRANSFERASE-RELATED-RELATED"/>
    <property type="match status" value="1"/>
</dbReference>